<dbReference type="GO" id="GO:0020037">
    <property type="term" value="F:heme binding"/>
    <property type="evidence" value="ECO:0007669"/>
    <property type="project" value="InterPro"/>
</dbReference>
<protein>
    <submittedName>
        <fullName evidence="1">Uncharacterized protein</fullName>
    </submittedName>
</protein>
<dbReference type="AlphaFoldDB" id="A0AA36ISY5"/>
<name>A0AA36ISY5_9DINO</name>
<proteinExistence type="predicted"/>
<sequence>MNDCHKLLQELHSLEEALWRLSSVCLPIMYTRSPEDHSLLCDPFLFFFYLRTYIGSTDVKMEIDQEIQNWHLKGPSGAMSAILPCVDSLLGICNTSAELREAGAA</sequence>
<comment type="caution">
    <text evidence="1">The sequence shown here is derived from an EMBL/GenBank/DDBJ whole genome shotgun (WGS) entry which is preliminary data.</text>
</comment>
<reference evidence="1" key="1">
    <citation type="submission" date="2023-08" db="EMBL/GenBank/DDBJ databases">
        <authorList>
            <person name="Chen Y."/>
            <person name="Shah S."/>
            <person name="Dougan E. K."/>
            <person name="Thang M."/>
            <person name="Chan C."/>
        </authorList>
    </citation>
    <scope>NUCLEOTIDE SEQUENCE</scope>
</reference>
<dbReference type="Gene3D" id="1.20.58.480">
    <property type="match status" value="1"/>
</dbReference>
<dbReference type="EMBL" id="CAUJNA010002436">
    <property type="protein sequence ID" value="CAJ1392912.1"/>
    <property type="molecule type" value="Genomic_DNA"/>
</dbReference>
<dbReference type="Proteomes" id="UP001178507">
    <property type="component" value="Unassembled WGS sequence"/>
</dbReference>
<evidence type="ECO:0000313" key="2">
    <source>
        <dbReference type="Proteomes" id="UP001178507"/>
    </source>
</evidence>
<feature type="non-terminal residue" evidence="1">
    <location>
        <position position="105"/>
    </location>
</feature>
<accession>A0AA36ISY5</accession>
<gene>
    <name evidence="1" type="ORF">EVOR1521_LOCUS17879</name>
</gene>
<dbReference type="InterPro" id="IPR037217">
    <property type="entry name" value="Trp/Indoleamine_2_3_dOase-like"/>
</dbReference>
<keyword evidence="2" id="KW-1185">Reference proteome</keyword>
<dbReference type="GO" id="GO:0046872">
    <property type="term" value="F:metal ion binding"/>
    <property type="evidence" value="ECO:0007669"/>
    <property type="project" value="InterPro"/>
</dbReference>
<dbReference type="SUPFAM" id="SSF140959">
    <property type="entry name" value="Indolic compounds 2,3-dioxygenase-like"/>
    <property type="match status" value="1"/>
</dbReference>
<organism evidence="1 2">
    <name type="scientific">Effrenium voratum</name>
    <dbReference type="NCBI Taxonomy" id="2562239"/>
    <lineage>
        <taxon>Eukaryota</taxon>
        <taxon>Sar</taxon>
        <taxon>Alveolata</taxon>
        <taxon>Dinophyceae</taxon>
        <taxon>Suessiales</taxon>
        <taxon>Symbiodiniaceae</taxon>
        <taxon>Effrenium</taxon>
    </lineage>
</organism>
<evidence type="ECO:0000313" key="1">
    <source>
        <dbReference type="EMBL" id="CAJ1392912.1"/>
    </source>
</evidence>
<dbReference type="GO" id="GO:0019441">
    <property type="term" value="P:L-tryptophan catabolic process to kynurenine"/>
    <property type="evidence" value="ECO:0007669"/>
    <property type="project" value="InterPro"/>
</dbReference>